<dbReference type="EMBL" id="SSFD01000170">
    <property type="protein sequence ID" value="TXH84708.1"/>
    <property type="molecule type" value="Genomic_DNA"/>
</dbReference>
<dbReference type="RefSeq" id="WP_276658688.1">
    <property type="nucleotide sequence ID" value="NZ_SSFD01000170.1"/>
</dbReference>
<evidence type="ECO:0008006" key="4">
    <source>
        <dbReference type="Google" id="ProtNLM"/>
    </source>
</evidence>
<accession>A0A5C7SLR5</accession>
<protein>
    <recommendedName>
        <fullName evidence="4">Helix-turn-helix domain-containing protein</fullName>
    </recommendedName>
</protein>
<gene>
    <name evidence="2" type="ORF">E6Q80_10875</name>
</gene>
<sequence>MASATAYPSAIARACAAIDEAPIFRDLPDGYIRVVVRIVKKICLSCLKSPIFASRATLAQESGKSVETVGRVVRWLEDHDLIEREQISRKGLKGSSSPITPTQRLLEELTLVGHQAVPNQEEEPKGPSQLSHTGQQSSPVSADGSISTQRQQSKERQPDKPAPFVKIDGCTVPGELAWLVTRNAMKATGVLSLMKLASSRKQRLSDVVQATKKYLEGLTDRGLFAYLRKLVLSEKDYGTVVQQDNQVQAEAQMKTRIAHKSIELEGRAYSTRDGKVRVFVRGNGFIEEIGPDRRGFRPMDARFLIAVEEGRLVPIAVE</sequence>
<dbReference type="Proteomes" id="UP000321192">
    <property type="component" value="Unassembled WGS sequence"/>
</dbReference>
<organism evidence="2 3">
    <name type="scientific">Thauera aminoaromatica</name>
    <dbReference type="NCBI Taxonomy" id="164330"/>
    <lineage>
        <taxon>Bacteria</taxon>
        <taxon>Pseudomonadati</taxon>
        <taxon>Pseudomonadota</taxon>
        <taxon>Betaproteobacteria</taxon>
        <taxon>Rhodocyclales</taxon>
        <taxon>Zoogloeaceae</taxon>
        <taxon>Thauera</taxon>
    </lineage>
</organism>
<name>A0A5C7SLR5_THASP</name>
<comment type="caution">
    <text evidence="2">The sequence shown here is derived from an EMBL/GenBank/DDBJ whole genome shotgun (WGS) entry which is preliminary data.</text>
</comment>
<evidence type="ECO:0000313" key="2">
    <source>
        <dbReference type="EMBL" id="TXH84708.1"/>
    </source>
</evidence>
<reference evidence="2 3" key="1">
    <citation type="submission" date="2018-09" db="EMBL/GenBank/DDBJ databases">
        <title>Metagenome Assembled Genomes from an Advanced Water Purification Facility.</title>
        <authorList>
            <person name="Stamps B.W."/>
            <person name="Spear J.R."/>
        </authorList>
    </citation>
    <scope>NUCLEOTIDE SEQUENCE [LARGE SCALE GENOMIC DNA]</scope>
    <source>
        <strain evidence="2">Bin_27_1</strain>
    </source>
</reference>
<evidence type="ECO:0000313" key="3">
    <source>
        <dbReference type="Proteomes" id="UP000321192"/>
    </source>
</evidence>
<evidence type="ECO:0000256" key="1">
    <source>
        <dbReference type="SAM" id="MobiDB-lite"/>
    </source>
</evidence>
<feature type="region of interest" description="Disordered" evidence="1">
    <location>
        <begin position="118"/>
        <end position="166"/>
    </location>
</feature>
<feature type="compositionally biased region" description="Polar residues" evidence="1">
    <location>
        <begin position="128"/>
        <end position="151"/>
    </location>
</feature>
<proteinExistence type="predicted"/>
<dbReference type="AlphaFoldDB" id="A0A5C7SLR5"/>